<dbReference type="AlphaFoldDB" id="A0AA49GSW1"/>
<evidence type="ECO:0000313" key="2">
    <source>
        <dbReference type="EMBL" id="WKN38250.1"/>
    </source>
</evidence>
<feature type="signal peptide" evidence="1">
    <location>
        <begin position="1"/>
        <end position="18"/>
    </location>
</feature>
<dbReference type="EMBL" id="CP120682">
    <property type="protein sequence ID" value="WKN38250.1"/>
    <property type="molecule type" value="Genomic_DNA"/>
</dbReference>
<proteinExistence type="predicted"/>
<protein>
    <submittedName>
        <fullName evidence="2">Tetratricopeptide repeat protein</fullName>
    </submittedName>
</protein>
<accession>A0AA49GSW1</accession>
<keyword evidence="1" id="KW-0732">Signal</keyword>
<organism evidence="2">
    <name type="scientific">Roseihalotalea indica</name>
    <dbReference type="NCBI Taxonomy" id="2867963"/>
    <lineage>
        <taxon>Bacteria</taxon>
        <taxon>Pseudomonadati</taxon>
        <taxon>Bacteroidota</taxon>
        <taxon>Cytophagia</taxon>
        <taxon>Cytophagales</taxon>
        <taxon>Catalimonadaceae</taxon>
        <taxon>Roseihalotalea</taxon>
    </lineage>
</organism>
<name>A0AA49GSW1_9BACT</name>
<feature type="chain" id="PRO_5041237286" evidence="1">
    <location>
        <begin position="19"/>
        <end position="373"/>
    </location>
</feature>
<dbReference type="InterPro" id="IPR011990">
    <property type="entry name" value="TPR-like_helical_dom_sf"/>
</dbReference>
<sequence>MRIILFMIMCAVATASLAQRSISIENPEVERLIKEDIQHLYNTEIEESKRLNAKIRELLPDHPVNPLLEALAIRAAYQPMEPESPEMAELKKDLYEVIKKAEVMLDKDDDDPEANFFAMAGYGLLAVYEKESGNSMKALSQAKDAYGYLKNGMEMQDEYVEFYFSTGLYNYYRERYPEVHSFYRPFMWFFKSGDKALGLKQVKKAEQESIFMEAEAADYLAHIYLYYENKPKQALVYARKLVNQYPKNLYFNANFLNAALTADNYQNLEAPIERLVQNDRPYYQMAGHLFEGMLLEKRDHNYDEAEQQYVKSLEIGTGLKSEEAENYRSYAYAGLARIAHQEKKYAQARNLYEKALSSARYQVVEQEAKKYLN</sequence>
<gene>
    <name evidence="2" type="ORF">K4G66_05990</name>
</gene>
<reference evidence="2" key="1">
    <citation type="journal article" date="2023" name="Comput. Struct. Biotechnol. J.">
        <title>Discovery of a novel marine Bacteroidetes with a rich repertoire of carbohydrate-active enzymes.</title>
        <authorList>
            <person name="Chen B."/>
            <person name="Liu G."/>
            <person name="Chen Q."/>
            <person name="Wang H."/>
            <person name="Liu L."/>
            <person name="Tang K."/>
        </authorList>
    </citation>
    <scope>NUCLEOTIDE SEQUENCE</scope>
    <source>
        <strain evidence="2">TK19036</strain>
    </source>
</reference>
<reference evidence="2" key="2">
    <citation type="journal article" date="2024" name="Antonie Van Leeuwenhoek">
        <title>Roseihalotalea indica gen. nov., sp. nov., a halophilic Bacteroidetes from mesopelagic Southwest Indian Ocean with higher carbohydrate metabolic potential.</title>
        <authorList>
            <person name="Chen B."/>
            <person name="Zhang M."/>
            <person name="Lin D."/>
            <person name="Ye J."/>
            <person name="Tang K."/>
        </authorList>
    </citation>
    <scope>NUCLEOTIDE SEQUENCE</scope>
    <source>
        <strain evidence="2">TK19036</strain>
    </source>
</reference>
<dbReference type="Gene3D" id="1.25.40.10">
    <property type="entry name" value="Tetratricopeptide repeat domain"/>
    <property type="match status" value="1"/>
</dbReference>
<evidence type="ECO:0000256" key="1">
    <source>
        <dbReference type="SAM" id="SignalP"/>
    </source>
</evidence>